<feature type="non-terminal residue" evidence="1">
    <location>
        <position position="154"/>
    </location>
</feature>
<organism evidence="1 2">
    <name type="scientific">Ixodes persulcatus</name>
    <name type="common">Taiga tick</name>
    <dbReference type="NCBI Taxonomy" id="34615"/>
    <lineage>
        <taxon>Eukaryota</taxon>
        <taxon>Metazoa</taxon>
        <taxon>Ecdysozoa</taxon>
        <taxon>Arthropoda</taxon>
        <taxon>Chelicerata</taxon>
        <taxon>Arachnida</taxon>
        <taxon>Acari</taxon>
        <taxon>Parasitiformes</taxon>
        <taxon>Ixodida</taxon>
        <taxon>Ixodoidea</taxon>
        <taxon>Ixodidae</taxon>
        <taxon>Ixodinae</taxon>
        <taxon>Ixodes</taxon>
    </lineage>
</organism>
<reference evidence="1 2" key="1">
    <citation type="journal article" date="2020" name="Cell">
        <title>Large-Scale Comparative Analyses of Tick Genomes Elucidate Their Genetic Diversity and Vector Capacities.</title>
        <authorList>
            <consortium name="Tick Genome and Microbiome Consortium (TIGMIC)"/>
            <person name="Jia N."/>
            <person name="Wang J."/>
            <person name="Shi W."/>
            <person name="Du L."/>
            <person name="Sun Y."/>
            <person name="Zhan W."/>
            <person name="Jiang J.F."/>
            <person name="Wang Q."/>
            <person name="Zhang B."/>
            <person name="Ji P."/>
            <person name="Bell-Sakyi L."/>
            <person name="Cui X.M."/>
            <person name="Yuan T.T."/>
            <person name="Jiang B.G."/>
            <person name="Yang W.F."/>
            <person name="Lam T.T."/>
            <person name="Chang Q.C."/>
            <person name="Ding S.J."/>
            <person name="Wang X.J."/>
            <person name="Zhu J.G."/>
            <person name="Ruan X.D."/>
            <person name="Zhao L."/>
            <person name="Wei J.T."/>
            <person name="Ye R.Z."/>
            <person name="Que T.C."/>
            <person name="Du C.H."/>
            <person name="Zhou Y.H."/>
            <person name="Cheng J.X."/>
            <person name="Dai P.F."/>
            <person name="Guo W.B."/>
            <person name="Han X.H."/>
            <person name="Huang E.J."/>
            <person name="Li L.F."/>
            <person name="Wei W."/>
            <person name="Gao Y.C."/>
            <person name="Liu J.Z."/>
            <person name="Shao H.Z."/>
            <person name="Wang X."/>
            <person name="Wang C.C."/>
            <person name="Yang T.C."/>
            <person name="Huo Q.B."/>
            <person name="Li W."/>
            <person name="Chen H.Y."/>
            <person name="Chen S.E."/>
            <person name="Zhou L.G."/>
            <person name="Ni X.B."/>
            <person name="Tian J.H."/>
            <person name="Sheng Y."/>
            <person name="Liu T."/>
            <person name="Pan Y.S."/>
            <person name="Xia L.Y."/>
            <person name="Li J."/>
            <person name="Zhao F."/>
            <person name="Cao W.C."/>
        </authorList>
    </citation>
    <scope>NUCLEOTIDE SEQUENCE [LARGE SCALE GENOMIC DNA]</scope>
    <source>
        <strain evidence="1">Iper-2018</strain>
    </source>
</reference>
<protein>
    <submittedName>
        <fullName evidence="1">Uncharacterized protein</fullName>
    </submittedName>
</protein>
<sequence>MLPHVSAASITTLPTATASTSSATASTSSITSTTNVYQDAIATLEARYAATYNVITERRKFGQRTQARGETIDEFLTALRGLAQTCNFGSSPDEAIRDQLVEGASMTHVRERLLLEGSALTLEKALKLARSVEHCKKEVQATADSPAVAQKLRK</sequence>
<accession>A0AC60QQ13</accession>
<proteinExistence type="predicted"/>
<evidence type="ECO:0000313" key="2">
    <source>
        <dbReference type="Proteomes" id="UP000805193"/>
    </source>
</evidence>
<dbReference type="EMBL" id="JABSTQ010007186">
    <property type="protein sequence ID" value="KAG0436124.1"/>
    <property type="molecule type" value="Genomic_DNA"/>
</dbReference>
<gene>
    <name evidence="1" type="ORF">HPB47_018132</name>
</gene>
<dbReference type="Proteomes" id="UP000805193">
    <property type="component" value="Unassembled WGS sequence"/>
</dbReference>
<keyword evidence="2" id="KW-1185">Reference proteome</keyword>
<evidence type="ECO:0000313" key="1">
    <source>
        <dbReference type="EMBL" id="KAG0436124.1"/>
    </source>
</evidence>
<name>A0AC60QQ13_IXOPE</name>
<comment type="caution">
    <text evidence="1">The sequence shown here is derived from an EMBL/GenBank/DDBJ whole genome shotgun (WGS) entry which is preliminary data.</text>
</comment>